<protein>
    <submittedName>
        <fullName evidence="6">Flagellar biosynthetic protein FliO</fullName>
    </submittedName>
</protein>
<keyword evidence="2" id="KW-1003">Cell membrane</keyword>
<sequence>MKMAKDPTAIGAGWTERCYRAWSRIRLLIASRFARKMREGRENALHLEEKLSLGPKKMLYLVSCREKEFLIAAGADAIVSVVEVSAVAAEGSKSMKPSLTRVQKREPRTS</sequence>
<keyword evidence="5" id="KW-0472">Membrane</keyword>
<dbReference type="InterPro" id="IPR022781">
    <property type="entry name" value="Flagellar_biosynth_FliO"/>
</dbReference>
<evidence type="ECO:0000313" key="7">
    <source>
        <dbReference type="Proteomes" id="UP000515312"/>
    </source>
</evidence>
<dbReference type="KEGG" id="adin:H7849_09785"/>
<proteinExistence type="predicted"/>
<dbReference type="Pfam" id="PF04347">
    <property type="entry name" value="FliO"/>
    <property type="match status" value="1"/>
</dbReference>
<evidence type="ECO:0000256" key="4">
    <source>
        <dbReference type="ARBA" id="ARBA00022989"/>
    </source>
</evidence>
<keyword evidence="7" id="KW-1185">Reference proteome</keyword>
<evidence type="ECO:0000313" key="6">
    <source>
        <dbReference type="EMBL" id="QNI34157.1"/>
    </source>
</evidence>
<dbReference type="GO" id="GO:0044781">
    <property type="term" value="P:bacterial-type flagellum organization"/>
    <property type="evidence" value="ECO:0007669"/>
    <property type="project" value="InterPro"/>
</dbReference>
<organism evidence="6 7">
    <name type="scientific">Alloacidobacterium dinghuense</name>
    <dbReference type="NCBI Taxonomy" id="2763107"/>
    <lineage>
        <taxon>Bacteria</taxon>
        <taxon>Pseudomonadati</taxon>
        <taxon>Acidobacteriota</taxon>
        <taxon>Terriglobia</taxon>
        <taxon>Terriglobales</taxon>
        <taxon>Acidobacteriaceae</taxon>
        <taxon>Alloacidobacterium</taxon>
    </lineage>
</organism>
<dbReference type="AlphaFoldDB" id="A0A7G8BNN7"/>
<dbReference type="RefSeq" id="WP_186746087.1">
    <property type="nucleotide sequence ID" value="NZ_CP060394.1"/>
</dbReference>
<gene>
    <name evidence="6" type="ORF">H7849_09785</name>
</gene>
<accession>A0A7G8BNN7</accession>
<evidence type="ECO:0000256" key="1">
    <source>
        <dbReference type="ARBA" id="ARBA00004236"/>
    </source>
</evidence>
<keyword evidence="6" id="KW-0282">Flagellum</keyword>
<name>A0A7G8BNN7_9BACT</name>
<keyword evidence="3" id="KW-0812">Transmembrane</keyword>
<dbReference type="GO" id="GO:0016020">
    <property type="term" value="C:membrane"/>
    <property type="evidence" value="ECO:0007669"/>
    <property type="project" value="InterPro"/>
</dbReference>
<evidence type="ECO:0000256" key="3">
    <source>
        <dbReference type="ARBA" id="ARBA00022692"/>
    </source>
</evidence>
<keyword evidence="6" id="KW-0969">Cilium</keyword>
<comment type="subcellular location">
    <subcellularLocation>
        <location evidence="1">Cell membrane</location>
    </subcellularLocation>
</comment>
<keyword evidence="4" id="KW-1133">Transmembrane helix</keyword>
<evidence type="ECO:0000256" key="5">
    <source>
        <dbReference type="ARBA" id="ARBA00023136"/>
    </source>
</evidence>
<dbReference type="Proteomes" id="UP000515312">
    <property type="component" value="Chromosome"/>
</dbReference>
<reference evidence="6 7" key="1">
    <citation type="submission" date="2020-08" db="EMBL/GenBank/DDBJ databases">
        <title>Edaphobacter telluris sp. nov. and Acidobacterium dinghuensis sp. nov., two acidobacteria isolated from forest soil.</title>
        <authorList>
            <person name="Fu J."/>
            <person name="Qiu L."/>
        </authorList>
    </citation>
    <scope>NUCLEOTIDE SEQUENCE [LARGE SCALE GENOMIC DNA]</scope>
    <source>
        <strain evidence="6">4Y35</strain>
    </source>
</reference>
<evidence type="ECO:0000256" key="2">
    <source>
        <dbReference type="ARBA" id="ARBA00022475"/>
    </source>
</evidence>
<keyword evidence="6" id="KW-0966">Cell projection</keyword>
<dbReference type="EMBL" id="CP060394">
    <property type="protein sequence ID" value="QNI34157.1"/>
    <property type="molecule type" value="Genomic_DNA"/>
</dbReference>